<accession>A0AAE1UB60</accession>
<feature type="compositionally biased region" description="Polar residues" evidence="1">
    <location>
        <begin position="59"/>
        <end position="69"/>
    </location>
</feature>
<dbReference type="AlphaFoldDB" id="A0AAE1UB60"/>
<dbReference type="EMBL" id="JAWZYT010001383">
    <property type="protein sequence ID" value="KAK4312710.1"/>
    <property type="molecule type" value="Genomic_DNA"/>
</dbReference>
<name>A0AAE1UB60_9EUCA</name>
<gene>
    <name evidence="2" type="ORF">Pmani_015884</name>
</gene>
<evidence type="ECO:0000313" key="3">
    <source>
        <dbReference type="Proteomes" id="UP001292094"/>
    </source>
</evidence>
<feature type="region of interest" description="Disordered" evidence="1">
    <location>
        <begin position="23"/>
        <end position="69"/>
    </location>
</feature>
<evidence type="ECO:0000256" key="1">
    <source>
        <dbReference type="SAM" id="MobiDB-lite"/>
    </source>
</evidence>
<keyword evidence="3" id="KW-1185">Reference proteome</keyword>
<proteinExistence type="predicted"/>
<sequence>MTQRQDSTGSTLSFGAIDALLADLQSTIKHSPPPSESGPTSPPHPQQQQQQQQLVHNGAHTSPHYNGHD</sequence>
<feature type="non-terminal residue" evidence="2">
    <location>
        <position position="1"/>
    </location>
</feature>
<dbReference type="Proteomes" id="UP001292094">
    <property type="component" value="Unassembled WGS sequence"/>
</dbReference>
<organism evidence="2 3">
    <name type="scientific">Petrolisthes manimaculis</name>
    <dbReference type="NCBI Taxonomy" id="1843537"/>
    <lineage>
        <taxon>Eukaryota</taxon>
        <taxon>Metazoa</taxon>
        <taxon>Ecdysozoa</taxon>
        <taxon>Arthropoda</taxon>
        <taxon>Crustacea</taxon>
        <taxon>Multicrustacea</taxon>
        <taxon>Malacostraca</taxon>
        <taxon>Eumalacostraca</taxon>
        <taxon>Eucarida</taxon>
        <taxon>Decapoda</taxon>
        <taxon>Pleocyemata</taxon>
        <taxon>Anomura</taxon>
        <taxon>Galatheoidea</taxon>
        <taxon>Porcellanidae</taxon>
        <taxon>Petrolisthes</taxon>
    </lineage>
</organism>
<feature type="compositionally biased region" description="Pro residues" evidence="1">
    <location>
        <begin position="31"/>
        <end position="45"/>
    </location>
</feature>
<comment type="caution">
    <text evidence="2">The sequence shown here is derived from an EMBL/GenBank/DDBJ whole genome shotgun (WGS) entry which is preliminary data.</text>
</comment>
<evidence type="ECO:0000313" key="2">
    <source>
        <dbReference type="EMBL" id="KAK4312710.1"/>
    </source>
</evidence>
<reference evidence="2" key="1">
    <citation type="submission" date="2023-11" db="EMBL/GenBank/DDBJ databases">
        <title>Genome assemblies of two species of porcelain crab, Petrolisthes cinctipes and Petrolisthes manimaculis (Anomura: Porcellanidae).</title>
        <authorList>
            <person name="Angst P."/>
        </authorList>
    </citation>
    <scope>NUCLEOTIDE SEQUENCE</scope>
    <source>
        <strain evidence="2">PB745_02</strain>
        <tissue evidence="2">Gill</tissue>
    </source>
</reference>
<protein>
    <submittedName>
        <fullName evidence="2">Uncharacterized protein</fullName>
    </submittedName>
</protein>